<evidence type="ECO:0000313" key="1">
    <source>
        <dbReference type="EMBL" id="RSM47832.1"/>
    </source>
</evidence>
<sequence>MLERRFDNVDRGVPHPSLQEARAVCRAKPVWGDLAKVYPFGEPLGVFPDGLDLQCVVPGMLQQWHRTTTGYWAGWVRYKIGGEYGGQPGAHWVGAYALDPRREGTTR</sequence>
<dbReference type="Proteomes" id="UP000286716">
    <property type="component" value="Unassembled WGS sequence"/>
</dbReference>
<organism evidence="1 2">
    <name type="scientific">Amycolatopsis balhimycina DSM 5908</name>
    <dbReference type="NCBI Taxonomy" id="1081091"/>
    <lineage>
        <taxon>Bacteria</taxon>
        <taxon>Bacillati</taxon>
        <taxon>Actinomycetota</taxon>
        <taxon>Actinomycetes</taxon>
        <taxon>Pseudonocardiales</taxon>
        <taxon>Pseudonocardiaceae</taxon>
        <taxon>Amycolatopsis</taxon>
    </lineage>
</organism>
<dbReference type="AlphaFoldDB" id="A0A428WXL3"/>
<keyword evidence="2" id="KW-1185">Reference proteome</keyword>
<gene>
    <name evidence="1" type="ORF">DMA12_07625</name>
</gene>
<proteinExistence type="predicted"/>
<protein>
    <submittedName>
        <fullName evidence="1">Uncharacterized protein</fullName>
    </submittedName>
</protein>
<accession>A0A428WXL3</accession>
<dbReference type="EMBL" id="QHHU01000008">
    <property type="protein sequence ID" value="RSM47832.1"/>
    <property type="molecule type" value="Genomic_DNA"/>
</dbReference>
<comment type="caution">
    <text evidence="1">The sequence shown here is derived from an EMBL/GenBank/DDBJ whole genome shotgun (WGS) entry which is preliminary data.</text>
</comment>
<name>A0A428WXL3_AMYBA</name>
<reference evidence="1 2" key="1">
    <citation type="submission" date="2018-05" db="EMBL/GenBank/DDBJ databases">
        <title>Evolution of GPA BGCs.</title>
        <authorList>
            <person name="Waglechner N."/>
            <person name="Wright G.D."/>
        </authorList>
    </citation>
    <scope>NUCLEOTIDE SEQUENCE [LARGE SCALE GENOMIC DNA]</scope>
    <source>
        <strain evidence="1 2">DSM 5908</strain>
    </source>
</reference>
<evidence type="ECO:0000313" key="2">
    <source>
        <dbReference type="Proteomes" id="UP000286716"/>
    </source>
</evidence>